<organism evidence="3 4">
    <name type="scientific">Ventrimonas faecis</name>
    <dbReference type="NCBI Taxonomy" id="3133170"/>
    <lineage>
        <taxon>Bacteria</taxon>
        <taxon>Bacillati</taxon>
        <taxon>Bacillota</taxon>
        <taxon>Clostridia</taxon>
        <taxon>Lachnospirales</taxon>
        <taxon>Lachnospiraceae</taxon>
        <taxon>Ventrimonas</taxon>
    </lineage>
</organism>
<dbReference type="PANTHER" id="PTHR39160">
    <property type="entry name" value="CELL WALL-BINDING PROTEIN YOCH"/>
    <property type="match status" value="1"/>
</dbReference>
<evidence type="ECO:0000313" key="4">
    <source>
        <dbReference type="Proteomes" id="UP001437460"/>
    </source>
</evidence>
<gene>
    <name evidence="3" type="ORF">WMO41_14520</name>
</gene>
<evidence type="ECO:0000313" key="3">
    <source>
        <dbReference type="EMBL" id="MEQ2564360.1"/>
    </source>
</evidence>
<reference evidence="3 4" key="1">
    <citation type="submission" date="2024-03" db="EMBL/GenBank/DDBJ databases">
        <title>Human intestinal bacterial collection.</title>
        <authorList>
            <person name="Pauvert C."/>
            <person name="Hitch T.C.A."/>
            <person name="Clavel T."/>
        </authorList>
    </citation>
    <scope>NUCLEOTIDE SEQUENCE [LARGE SCALE GENOMIC DNA]</scope>
    <source>
        <strain evidence="3 4">CLA-AP-H27</strain>
    </source>
</reference>
<sequence length="233" mass="25167">MFLIGGAFTALAADLDGSFDDFEGNTIVGWGWDSSLPNTGVPVTVTITNKETGEQVKSFHQPAVTYRSDLEENGIGNGRHGFRINMNWDALADGAYVVEGTVDGKALSNPKTYVKGETAQTTAENNSTEESHEHTGLKSLGFFRTTGYCPCKQCSEGWGRRTSTGSIAKSSHTIAVDPRIIPYGSKVMINGIIYTAEDRGGGVKGNHVDIFFDTHAQTRQHGKQTQEVFLVLG</sequence>
<dbReference type="Pfam" id="PF06725">
    <property type="entry name" value="3D"/>
    <property type="match status" value="1"/>
</dbReference>
<feature type="domain" description="3D" evidence="2">
    <location>
        <begin position="173"/>
        <end position="230"/>
    </location>
</feature>
<proteinExistence type="predicted"/>
<keyword evidence="1" id="KW-0732">Signal</keyword>
<dbReference type="PANTHER" id="PTHR39160:SF4">
    <property type="entry name" value="RESUSCITATION-PROMOTING FACTOR RPFB"/>
    <property type="match status" value="1"/>
</dbReference>
<dbReference type="RefSeq" id="WP_349230364.1">
    <property type="nucleotide sequence ID" value="NZ_JBBMFJ010000040.1"/>
</dbReference>
<dbReference type="InterPro" id="IPR036908">
    <property type="entry name" value="RlpA-like_sf"/>
</dbReference>
<dbReference type="InterPro" id="IPR010611">
    <property type="entry name" value="3D_dom"/>
</dbReference>
<dbReference type="Proteomes" id="UP001437460">
    <property type="component" value="Unassembled WGS sequence"/>
</dbReference>
<name>A0ABV1HPW1_9FIRM</name>
<comment type="caution">
    <text evidence="3">The sequence shown here is derived from an EMBL/GenBank/DDBJ whole genome shotgun (WGS) entry which is preliminary data.</text>
</comment>
<dbReference type="CDD" id="cd14667">
    <property type="entry name" value="3D_containing_proteins"/>
    <property type="match status" value="1"/>
</dbReference>
<dbReference type="EMBL" id="JBBMFJ010000040">
    <property type="protein sequence ID" value="MEQ2564360.1"/>
    <property type="molecule type" value="Genomic_DNA"/>
</dbReference>
<accession>A0ABV1HPW1</accession>
<dbReference type="InterPro" id="IPR051933">
    <property type="entry name" value="Resuscitation_pf_RpfB"/>
</dbReference>
<dbReference type="SUPFAM" id="SSF50685">
    <property type="entry name" value="Barwin-like endoglucanases"/>
    <property type="match status" value="1"/>
</dbReference>
<keyword evidence="4" id="KW-1185">Reference proteome</keyword>
<evidence type="ECO:0000256" key="1">
    <source>
        <dbReference type="ARBA" id="ARBA00022729"/>
    </source>
</evidence>
<protein>
    <submittedName>
        <fullName evidence="3">3D domain-containing protein</fullName>
    </submittedName>
</protein>
<dbReference type="Gene3D" id="2.40.40.10">
    <property type="entry name" value="RlpA-like domain"/>
    <property type="match status" value="1"/>
</dbReference>
<evidence type="ECO:0000259" key="2">
    <source>
        <dbReference type="Pfam" id="PF06725"/>
    </source>
</evidence>
<dbReference type="InterPro" id="IPR059180">
    <property type="entry name" value="3D_YorM"/>
</dbReference>